<dbReference type="KEGG" id="dpx:DAPPUDRAFT_313641"/>
<dbReference type="InParanoid" id="E9G3Q0"/>
<evidence type="ECO:0000313" key="1">
    <source>
        <dbReference type="EMBL" id="EFX85942.1"/>
    </source>
</evidence>
<protein>
    <submittedName>
        <fullName evidence="1">Uncharacterized protein</fullName>
    </submittedName>
</protein>
<sequence>MALFTVYKKIRRWKSHSPAVDDFEMMGVDKQPQPSAPGPDFHVDTESNEEMRRLLTSCPMSTFQVDRPCGASPIMHHEYHPPVLVDDATIHVDEIRNTNAAPAMEMPPRLFRLNNSGYNTVRPPVLRSLSDSGHSHIRLSDYRPTIIRSINSPDLECGIPSTVQNHSQLQPILTENFLEVGAALTIKRK</sequence>
<organism evidence="1 2">
    <name type="scientific">Daphnia pulex</name>
    <name type="common">Water flea</name>
    <dbReference type="NCBI Taxonomy" id="6669"/>
    <lineage>
        <taxon>Eukaryota</taxon>
        <taxon>Metazoa</taxon>
        <taxon>Ecdysozoa</taxon>
        <taxon>Arthropoda</taxon>
        <taxon>Crustacea</taxon>
        <taxon>Branchiopoda</taxon>
        <taxon>Diplostraca</taxon>
        <taxon>Cladocera</taxon>
        <taxon>Anomopoda</taxon>
        <taxon>Daphniidae</taxon>
        <taxon>Daphnia</taxon>
    </lineage>
</organism>
<dbReference type="HOGENOM" id="CLU_1435794_0_0_1"/>
<proteinExistence type="predicted"/>
<dbReference type="AlphaFoldDB" id="E9G3Q0"/>
<dbReference type="EMBL" id="GL732531">
    <property type="protein sequence ID" value="EFX85942.1"/>
    <property type="molecule type" value="Genomic_DNA"/>
</dbReference>
<reference evidence="1 2" key="1">
    <citation type="journal article" date="2011" name="Science">
        <title>The ecoresponsive genome of Daphnia pulex.</title>
        <authorList>
            <person name="Colbourne J.K."/>
            <person name="Pfrender M.E."/>
            <person name="Gilbert D."/>
            <person name="Thomas W.K."/>
            <person name="Tucker A."/>
            <person name="Oakley T.H."/>
            <person name="Tokishita S."/>
            <person name="Aerts A."/>
            <person name="Arnold G.J."/>
            <person name="Basu M.K."/>
            <person name="Bauer D.J."/>
            <person name="Caceres C.E."/>
            <person name="Carmel L."/>
            <person name="Casola C."/>
            <person name="Choi J.H."/>
            <person name="Detter J.C."/>
            <person name="Dong Q."/>
            <person name="Dusheyko S."/>
            <person name="Eads B.D."/>
            <person name="Frohlich T."/>
            <person name="Geiler-Samerotte K.A."/>
            <person name="Gerlach D."/>
            <person name="Hatcher P."/>
            <person name="Jogdeo S."/>
            <person name="Krijgsveld J."/>
            <person name="Kriventseva E.V."/>
            <person name="Kultz D."/>
            <person name="Laforsch C."/>
            <person name="Lindquist E."/>
            <person name="Lopez J."/>
            <person name="Manak J.R."/>
            <person name="Muller J."/>
            <person name="Pangilinan J."/>
            <person name="Patwardhan R.P."/>
            <person name="Pitluck S."/>
            <person name="Pritham E.J."/>
            <person name="Rechtsteiner A."/>
            <person name="Rho M."/>
            <person name="Rogozin I.B."/>
            <person name="Sakarya O."/>
            <person name="Salamov A."/>
            <person name="Schaack S."/>
            <person name="Shapiro H."/>
            <person name="Shiga Y."/>
            <person name="Skalitzky C."/>
            <person name="Smith Z."/>
            <person name="Souvorov A."/>
            <person name="Sung W."/>
            <person name="Tang Z."/>
            <person name="Tsuchiya D."/>
            <person name="Tu H."/>
            <person name="Vos H."/>
            <person name="Wang M."/>
            <person name="Wolf Y.I."/>
            <person name="Yamagata H."/>
            <person name="Yamada T."/>
            <person name="Ye Y."/>
            <person name="Shaw J.R."/>
            <person name="Andrews J."/>
            <person name="Crease T.J."/>
            <person name="Tang H."/>
            <person name="Lucas S.M."/>
            <person name="Robertson H.M."/>
            <person name="Bork P."/>
            <person name="Koonin E.V."/>
            <person name="Zdobnov E.M."/>
            <person name="Grigoriev I.V."/>
            <person name="Lynch M."/>
            <person name="Boore J.L."/>
        </authorList>
    </citation>
    <scope>NUCLEOTIDE SEQUENCE [LARGE SCALE GENOMIC DNA]</scope>
</reference>
<evidence type="ECO:0000313" key="2">
    <source>
        <dbReference type="Proteomes" id="UP000000305"/>
    </source>
</evidence>
<keyword evidence="2" id="KW-1185">Reference proteome</keyword>
<gene>
    <name evidence="1" type="ORF">DAPPUDRAFT_313641</name>
</gene>
<accession>E9G3Q0</accession>
<dbReference type="Proteomes" id="UP000000305">
    <property type="component" value="Unassembled WGS sequence"/>
</dbReference>
<name>E9G3Q0_DAPPU</name>